<dbReference type="AlphaFoldDB" id="X0XPW4"/>
<accession>X0XPW4</accession>
<comment type="caution">
    <text evidence="1">The sequence shown here is derived from an EMBL/GenBank/DDBJ whole genome shotgun (WGS) entry which is preliminary data.</text>
</comment>
<name>X0XPW4_9ZZZZ</name>
<dbReference type="SUPFAM" id="SSF53335">
    <property type="entry name" value="S-adenosyl-L-methionine-dependent methyltransferases"/>
    <property type="match status" value="1"/>
</dbReference>
<dbReference type="EMBL" id="BARS01050106">
    <property type="protein sequence ID" value="GAG45275.1"/>
    <property type="molecule type" value="Genomic_DNA"/>
</dbReference>
<dbReference type="Gene3D" id="3.40.50.150">
    <property type="entry name" value="Vaccinia Virus protein VP39"/>
    <property type="match status" value="1"/>
</dbReference>
<feature type="non-terminal residue" evidence="1">
    <location>
        <position position="1"/>
    </location>
</feature>
<evidence type="ECO:0000313" key="1">
    <source>
        <dbReference type="EMBL" id="GAG45275.1"/>
    </source>
</evidence>
<organism evidence="1">
    <name type="scientific">marine sediment metagenome</name>
    <dbReference type="NCBI Taxonomy" id="412755"/>
    <lineage>
        <taxon>unclassified sequences</taxon>
        <taxon>metagenomes</taxon>
        <taxon>ecological metagenomes</taxon>
    </lineage>
</organism>
<sequence>SIDRLNAEERAKLEMLAKIRSESPAETYERFGEKGIRRCPRQFSKHLPKLIGVEFTEAGVRDGLAYVAVPNGRIFYGHTSKRGHRRDYEYVKDLLCSKLDADTYLLSLDIVRRYLKYFTWFPKEILPGEGGVIVEAGAYLGHKTIRFIDDVVGVHGKVLAIEMMPDNVRILRRNIEENDLGDCIDVLEAGIWKESGQIRIRGKGRQRNTLVDLQKLEPDLNLTAQTYSLDTILGNWNQP</sequence>
<feature type="non-terminal residue" evidence="1">
    <location>
        <position position="239"/>
    </location>
</feature>
<reference evidence="1" key="1">
    <citation type="journal article" date="2014" name="Front. Microbiol.">
        <title>High frequency of phylogenetically diverse reductive dehalogenase-homologous genes in deep subseafloor sedimentary metagenomes.</title>
        <authorList>
            <person name="Kawai M."/>
            <person name="Futagami T."/>
            <person name="Toyoda A."/>
            <person name="Takaki Y."/>
            <person name="Nishi S."/>
            <person name="Hori S."/>
            <person name="Arai W."/>
            <person name="Tsubouchi T."/>
            <person name="Morono Y."/>
            <person name="Uchiyama I."/>
            <person name="Ito T."/>
            <person name="Fujiyama A."/>
            <person name="Inagaki F."/>
            <person name="Takami H."/>
        </authorList>
    </citation>
    <scope>NUCLEOTIDE SEQUENCE</scope>
    <source>
        <strain evidence="1">Expedition CK06-06</strain>
    </source>
</reference>
<gene>
    <name evidence="1" type="ORF">S01H1_74861</name>
</gene>
<protein>
    <recommendedName>
        <fullName evidence="2">Methyltransferase FkbM domain-containing protein</fullName>
    </recommendedName>
</protein>
<proteinExistence type="predicted"/>
<dbReference type="InterPro" id="IPR029063">
    <property type="entry name" value="SAM-dependent_MTases_sf"/>
</dbReference>
<evidence type="ECO:0008006" key="2">
    <source>
        <dbReference type="Google" id="ProtNLM"/>
    </source>
</evidence>